<keyword evidence="2" id="KW-1185">Reference proteome</keyword>
<sequence>MPESAPPQLKPMINGHVERLHRFLPFSPIMEQIFEEFTDSKDSMDLETVALDYLRRVVILPQAKLIILTGDAGHGKTHLCRRLLEDHVGRDNRPGIKSRAKDLINSSCDGSKSIPSSPEKPNRRPLRIYKDFSELSVTLAADQIEAAFRNEVDVTVICANEGRLRAILESASAGEGCSALLGDFNRSFEDGLASRDGRIHILNLNYQSVAAPSVNEGSLLQRSVKAWNDGTRWKACEQCSSKSSCPIFRNHQLLSHTKDTLGENRQRKLVDIFATAERLGVVVTIREMLMAVSYLLTGGLKCEDVHRMTARSKSGWQHRYAFYNLAFEPPSKSVAQKLSRIPVIQHLSKLDPGRVSERSVDERLINEHNMFRAGEIDIVFAGRLAGKDHLVDASSGIDDIIANPRNRAEREGEADFVIRVVRSIRRRFFFDECTEIPDTMLRMGFSNGGDFTAILSGNLSPAVLAPLKNRAIAGLHMIQGIKLGPNETRLMLVDPAFGNATSHAAIIARRILSGAIKLLPMREKWDYANGETEFAMTTAVDWLDRHIVLRIEDKEQLPADLSLDLMMFDCLMRSARGYVAGQFYAHDIRRISNYLGRLAESGSTSDEEISLFMGGRTRSISIDGGVIQVGAH</sequence>
<dbReference type="Proteomes" id="UP000600139">
    <property type="component" value="Unassembled WGS sequence"/>
</dbReference>
<dbReference type="EMBL" id="JAENIK010000013">
    <property type="protein sequence ID" value="MBK1818266.1"/>
    <property type="molecule type" value="Genomic_DNA"/>
</dbReference>
<organism evidence="1 2">
    <name type="scientific">Luteolibacter yonseiensis</name>
    <dbReference type="NCBI Taxonomy" id="1144680"/>
    <lineage>
        <taxon>Bacteria</taxon>
        <taxon>Pseudomonadati</taxon>
        <taxon>Verrucomicrobiota</taxon>
        <taxon>Verrucomicrobiia</taxon>
        <taxon>Verrucomicrobiales</taxon>
        <taxon>Verrucomicrobiaceae</taxon>
        <taxon>Luteolibacter</taxon>
    </lineage>
</organism>
<dbReference type="RefSeq" id="WP_200353215.1">
    <property type="nucleotide sequence ID" value="NZ_BAABHZ010000002.1"/>
</dbReference>
<accession>A0A934R8R4</accession>
<name>A0A934R8R4_9BACT</name>
<comment type="caution">
    <text evidence="1">The sequence shown here is derived from an EMBL/GenBank/DDBJ whole genome shotgun (WGS) entry which is preliminary data.</text>
</comment>
<evidence type="ECO:0000313" key="1">
    <source>
        <dbReference type="EMBL" id="MBK1818266.1"/>
    </source>
</evidence>
<gene>
    <name evidence="1" type="ORF">JIN84_21775</name>
</gene>
<evidence type="ECO:0000313" key="2">
    <source>
        <dbReference type="Proteomes" id="UP000600139"/>
    </source>
</evidence>
<dbReference type="AlphaFoldDB" id="A0A934R8R4"/>
<proteinExistence type="predicted"/>
<reference evidence="1" key="1">
    <citation type="submission" date="2021-01" db="EMBL/GenBank/DDBJ databases">
        <title>Modified the classification status of verrucomicrobia.</title>
        <authorList>
            <person name="Feng X."/>
        </authorList>
    </citation>
    <scope>NUCLEOTIDE SEQUENCE</scope>
    <source>
        <strain evidence="1">JCM 18052</strain>
    </source>
</reference>
<protein>
    <submittedName>
        <fullName evidence="1">Uncharacterized protein</fullName>
    </submittedName>
</protein>